<proteinExistence type="predicted"/>
<reference evidence="1" key="2">
    <citation type="journal article" date="2020" name="Nat. Commun.">
        <title>Large-scale genome sequencing of mycorrhizal fungi provides insights into the early evolution of symbiotic traits.</title>
        <authorList>
            <person name="Miyauchi S."/>
            <person name="Kiss E."/>
            <person name="Kuo A."/>
            <person name="Drula E."/>
            <person name="Kohler A."/>
            <person name="Sanchez-Garcia M."/>
            <person name="Morin E."/>
            <person name="Andreopoulos B."/>
            <person name="Barry K.W."/>
            <person name="Bonito G."/>
            <person name="Buee M."/>
            <person name="Carver A."/>
            <person name="Chen C."/>
            <person name="Cichocki N."/>
            <person name="Clum A."/>
            <person name="Culley D."/>
            <person name="Crous P.W."/>
            <person name="Fauchery L."/>
            <person name="Girlanda M."/>
            <person name="Hayes R.D."/>
            <person name="Keri Z."/>
            <person name="LaButti K."/>
            <person name="Lipzen A."/>
            <person name="Lombard V."/>
            <person name="Magnuson J."/>
            <person name="Maillard F."/>
            <person name="Murat C."/>
            <person name="Nolan M."/>
            <person name="Ohm R.A."/>
            <person name="Pangilinan J."/>
            <person name="Pereira M.F."/>
            <person name="Perotto S."/>
            <person name="Peter M."/>
            <person name="Pfister S."/>
            <person name="Riley R."/>
            <person name="Sitrit Y."/>
            <person name="Stielow J.B."/>
            <person name="Szollosi G."/>
            <person name="Zifcakova L."/>
            <person name="Stursova M."/>
            <person name="Spatafora J.W."/>
            <person name="Tedersoo L."/>
            <person name="Vaario L.M."/>
            <person name="Yamada A."/>
            <person name="Yan M."/>
            <person name="Wang P."/>
            <person name="Xu J."/>
            <person name="Bruns T."/>
            <person name="Baldrian P."/>
            <person name="Vilgalys R."/>
            <person name="Dunand C."/>
            <person name="Henrissat B."/>
            <person name="Grigoriev I.V."/>
            <person name="Hibbett D."/>
            <person name="Nagy L.G."/>
            <person name="Martin F.M."/>
        </authorList>
    </citation>
    <scope>NUCLEOTIDE SEQUENCE</scope>
    <source>
        <strain evidence="1">P2</strain>
    </source>
</reference>
<dbReference type="Proteomes" id="UP000886501">
    <property type="component" value="Unassembled WGS sequence"/>
</dbReference>
<protein>
    <submittedName>
        <fullName evidence="1">Uncharacterized protein</fullName>
    </submittedName>
</protein>
<dbReference type="EMBL" id="MU117970">
    <property type="protein sequence ID" value="KAF9652214.1"/>
    <property type="molecule type" value="Genomic_DNA"/>
</dbReference>
<sequence>MGTHACPGKGLSLSQLVFALNEELKRTAYSPLYVAEASPWMRFLNLIKVFRLRWRVFASGGTPSLASTVSRWISFPSSPPIFLPSRTVFAPVLCAVVGAEPSSSMAPCGLSCSSKRVKPTSKPFSNARKGLRWI</sequence>
<evidence type="ECO:0000313" key="1">
    <source>
        <dbReference type="EMBL" id="KAF9652214.1"/>
    </source>
</evidence>
<name>A0ACB6ZRP9_THEGA</name>
<organism evidence="1 2">
    <name type="scientific">Thelephora ganbajun</name>
    <name type="common">Ganba fungus</name>
    <dbReference type="NCBI Taxonomy" id="370292"/>
    <lineage>
        <taxon>Eukaryota</taxon>
        <taxon>Fungi</taxon>
        <taxon>Dikarya</taxon>
        <taxon>Basidiomycota</taxon>
        <taxon>Agaricomycotina</taxon>
        <taxon>Agaricomycetes</taxon>
        <taxon>Thelephorales</taxon>
        <taxon>Thelephoraceae</taxon>
        <taxon>Thelephora</taxon>
    </lineage>
</organism>
<keyword evidence="2" id="KW-1185">Reference proteome</keyword>
<gene>
    <name evidence="1" type="ORF">BDM02DRAFT_245253</name>
</gene>
<accession>A0ACB6ZRP9</accession>
<evidence type="ECO:0000313" key="2">
    <source>
        <dbReference type="Proteomes" id="UP000886501"/>
    </source>
</evidence>
<comment type="caution">
    <text evidence="1">The sequence shown here is derived from an EMBL/GenBank/DDBJ whole genome shotgun (WGS) entry which is preliminary data.</text>
</comment>
<reference evidence="1" key="1">
    <citation type="submission" date="2019-10" db="EMBL/GenBank/DDBJ databases">
        <authorList>
            <consortium name="DOE Joint Genome Institute"/>
            <person name="Kuo A."/>
            <person name="Miyauchi S."/>
            <person name="Kiss E."/>
            <person name="Drula E."/>
            <person name="Kohler A."/>
            <person name="Sanchez-Garcia M."/>
            <person name="Andreopoulos B."/>
            <person name="Barry K.W."/>
            <person name="Bonito G."/>
            <person name="Buee M."/>
            <person name="Carver A."/>
            <person name="Chen C."/>
            <person name="Cichocki N."/>
            <person name="Clum A."/>
            <person name="Culley D."/>
            <person name="Crous P.W."/>
            <person name="Fauchery L."/>
            <person name="Girlanda M."/>
            <person name="Hayes R."/>
            <person name="Keri Z."/>
            <person name="Labutti K."/>
            <person name="Lipzen A."/>
            <person name="Lombard V."/>
            <person name="Magnuson J."/>
            <person name="Maillard F."/>
            <person name="Morin E."/>
            <person name="Murat C."/>
            <person name="Nolan M."/>
            <person name="Ohm R."/>
            <person name="Pangilinan J."/>
            <person name="Pereira M."/>
            <person name="Perotto S."/>
            <person name="Peter M."/>
            <person name="Riley R."/>
            <person name="Sitrit Y."/>
            <person name="Stielow B."/>
            <person name="Szollosi G."/>
            <person name="Zifcakova L."/>
            <person name="Stursova M."/>
            <person name="Spatafora J.W."/>
            <person name="Tedersoo L."/>
            <person name="Vaario L.-M."/>
            <person name="Yamada A."/>
            <person name="Yan M."/>
            <person name="Wang P."/>
            <person name="Xu J."/>
            <person name="Bruns T."/>
            <person name="Baldrian P."/>
            <person name="Vilgalys R."/>
            <person name="Henrissat B."/>
            <person name="Grigoriev I.V."/>
            <person name="Hibbett D."/>
            <person name="Nagy L.G."/>
            <person name="Martin F.M."/>
        </authorList>
    </citation>
    <scope>NUCLEOTIDE SEQUENCE</scope>
    <source>
        <strain evidence="1">P2</strain>
    </source>
</reference>